<evidence type="ECO:0000256" key="2">
    <source>
        <dbReference type="ARBA" id="ARBA00022692"/>
    </source>
</evidence>
<proteinExistence type="predicted"/>
<feature type="transmembrane region" description="Helical" evidence="5">
    <location>
        <begin position="277"/>
        <end position="299"/>
    </location>
</feature>
<evidence type="ECO:0000256" key="4">
    <source>
        <dbReference type="ARBA" id="ARBA00023136"/>
    </source>
</evidence>
<accession>A0A2G5UBW2</accession>
<dbReference type="STRING" id="1611254.A0A2G5UBW2"/>
<sequence>MQNFLTEMVSASVLQYILAFAMFVVTAVIGIVPLFIVRVMKRSQNENEQGYLSYLTCFAGGVFLATCFLDIIPHINEGYEELMATYDLNWHFAYPQFVTCCGFFFIYFIEEFTTFVFGNGQQPGHGHSHSMSQRGQKVGNSEFNGGLSPGMPKERKGSVNITNLRMEEASTWVVSDEKSNILKSLTFAVAMSFHSLLEGFALGVQDTTGRIYALFFSLLLHKSVEAFSVGLQISMANSNKIKTVLATILIYSLMAPMGSIIGSVLQNSETNIYKDCAILLLESLAAGTFIYVTFIEIMASEKSNDFNHLKQLLWIIIGFALVTLMQIFFGHEHSHEGHGAHGNGTDDGHAHHHHGR</sequence>
<feature type="transmembrane region" description="Helical" evidence="5">
    <location>
        <begin position="13"/>
        <end position="39"/>
    </location>
</feature>
<feature type="transmembrane region" description="Helical" evidence="5">
    <location>
        <begin position="92"/>
        <end position="109"/>
    </location>
</feature>
<dbReference type="EMBL" id="PDUG01000004">
    <property type="protein sequence ID" value="PIC36933.1"/>
    <property type="molecule type" value="Genomic_DNA"/>
</dbReference>
<keyword evidence="7" id="KW-1185">Reference proteome</keyword>
<feature type="transmembrane region" description="Helical" evidence="5">
    <location>
        <begin position="51"/>
        <end position="72"/>
    </location>
</feature>
<feature type="transmembrane region" description="Helical" evidence="5">
    <location>
        <begin position="311"/>
        <end position="329"/>
    </location>
</feature>
<dbReference type="InterPro" id="IPR003689">
    <property type="entry name" value="ZIP"/>
</dbReference>
<organism evidence="6 7">
    <name type="scientific">Caenorhabditis nigoni</name>
    <dbReference type="NCBI Taxonomy" id="1611254"/>
    <lineage>
        <taxon>Eukaryota</taxon>
        <taxon>Metazoa</taxon>
        <taxon>Ecdysozoa</taxon>
        <taxon>Nematoda</taxon>
        <taxon>Chromadorea</taxon>
        <taxon>Rhabditida</taxon>
        <taxon>Rhabditina</taxon>
        <taxon>Rhabditomorpha</taxon>
        <taxon>Rhabditoidea</taxon>
        <taxon>Rhabditidae</taxon>
        <taxon>Peloderinae</taxon>
        <taxon>Caenorhabditis</taxon>
    </lineage>
</organism>
<feature type="transmembrane region" description="Helical" evidence="5">
    <location>
        <begin position="211"/>
        <end position="231"/>
    </location>
</feature>
<protein>
    <recommendedName>
        <fullName evidence="8">Zinc/iron permease</fullName>
    </recommendedName>
</protein>
<evidence type="ECO:0000313" key="6">
    <source>
        <dbReference type="EMBL" id="PIC36933.1"/>
    </source>
</evidence>
<keyword evidence="4 5" id="KW-0472">Membrane</keyword>
<dbReference type="GO" id="GO:0005385">
    <property type="term" value="F:zinc ion transmembrane transporter activity"/>
    <property type="evidence" value="ECO:0007669"/>
    <property type="project" value="TreeGrafter"/>
</dbReference>
<evidence type="ECO:0000256" key="5">
    <source>
        <dbReference type="SAM" id="Phobius"/>
    </source>
</evidence>
<gene>
    <name evidence="6" type="primary">Cni-F30B5.7</name>
    <name evidence="6" type="synonym">Cnig_chr_IV.g15745</name>
    <name evidence="6" type="ORF">B9Z55_015745</name>
</gene>
<reference evidence="7" key="1">
    <citation type="submission" date="2017-10" db="EMBL/GenBank/DDBJ databases">
        <title>Rapid genome shrinkage in a self-fertile nematode reveals novel sperm competition proteins.</title>
        <authorList>
            <person name="Yin D."/>
            <person name="Schwarz E.M."/>
            <person name="Thomas C.G."/>
            <person name="Felde R.L."/>
            <person name="Korf I.F."/>
            <person name="Cutter A.D."/>
            <person name="Schartner C.M."/>
            <person name="Ralston E.J."/>
            <person name="Meyer B.J."/>
            <person name="Haag E.S."/>
        </authorList>
    </citation>
    <scope>NUCLEOTIDE SEQUENCE [LARGE SCALE GENOMIC DNA]</scope>
    <source>
        <strain evidence="7">JU1422</strain>
    </source>
</reference>
<dbReference type="GO" id="GO:0005886">
    <property type="term" value="C:plasma membrane"/>
    <property type="evidence" value="ECO:0007669"/>
    <property type="project" value="TreeGrafter"/>
</dbReference>
<evidence type="ECO:0000256" key="3">
    <source>
        <dbReference type="ARBA" id="ARBA00022989"/>
    </source>
</evidence>
<feature type="transmembrane region" description="Helical" evidence="5">
    <location>
        <begin position="243"/>
        <end position="265"/>
    </location>
</feature>
<evidence type="ECO:0008006" key="8">
    <source>
        <dbReference type="Google" id="ProtNLM"/>
    </source>
</evidence>
<comment type="caution">
    <text evidence="6">The sequence shown here is derived from an EMBL/GenBank/DDBJ whole genome shotgun (WGS) entry which is preliminary data.</text>
</comment>
<dbReference type="PANTHER" id="PTHR11040:SF74">
    <property type="entry name" value="ZINC TRANSPORTER ZIP3"/>
    <property type="match status" value="1"/>
</dbReference>
<dbReference type="OrthoDB" id="448280at2759"/>
<keyword evidence="3 5" id="KW-1133">Transmembrane helix</keyword>
<comment type="subcellular location">
    <subcellularLocation>
        <location evidence="1">Membrane</location>
        <topology evidence="1">Multi-pass membrane protein</topology>
    </subcellularLocation>
</comment>
<evidence type="ECO:0000313" key="7">
    <source>
        <dbReference type="Proteomes" id="UP000230233"/>
    </source>
</evidence>
<keyword evidence="2 5" id="KW-0812">Transmembrane</keyword>
<dbReference type="Proteomes" id="UP000230233">
    <property type="component" value="Chromosome IV"/>
</dbReference>
<evidence type="ECO:0000256" key="1">
    <source>
        <dbReference type="ARBA" id="ARBA00004141"/>
    </source>
</evidence>
<dbReference type="PANTHER" id="PTHR11040">
    <property type="entry name" value="ZINC/IRON TRANSPORTER"/>
    <property type="match status" value="1"/>
</dbReference>
<dbReference type="AlphaFoldDB" id="A0A2G5UBW2"/>
<name>A0A2G5UBW2_9PELO</name>
<dbReference type="Pfam" id="PF02535">
    <property type="entry name" value="Zip"/>
    <property type="match status" value="1"/>
</dbReference>